<accession>G7YUT0</accession>
<dbReference type="InterPro" id="IPR027973">
    <property type="entry name" value="FSAF1-like"/>
</dbReference>
<evidence type="ECO:0000313" key="2">
    <source>
        <dbReference type="EMBL" id="GAA56710.1"/>
    </source>
</evidence>
<protein>
    <submittedName>
        <fullName evidence="2">Uncharacterized protein</fullName>
    </submittedName>
</protein>
<gene>
    <name evidence="2" type="ORF">CLF_111395</name>
</gene>
<evidence type="ECO:0000313" key="3">
    <source>
        <dbReference type="Proteomes" id="UP000008909"/>
    </source>
</evidence>
<reference key="2">
    <citation type="submission" date="2011-10" db="EMBL/GenBank/DDBJ databases">
        <title>The genome and transcriptome sequence of Clonorchis sinensis provide insights into the carcinogenic liver fluke.</title>
        <authorList>
            <person name="Wang X."/>
            <person name="Huang Y."/>
            <person name="Chen W."/>
            <person name="Liu H."/>
            <person name="Guo L."/>
            <person name="Chen Y."/>
            <person name="Luo F."/>
            <person name="Zhou W."/>
            <person name="Sun J."/>
            <person name="Mao Q."/>
            <person name="Liang P."/>
            <person name="Zhou C."/>
            <person name="Tian Y."/>
            <person name="Men J."/>
            <person name="Lv X."/>
            <person name="Huang L."/>
            <person name="Zhou J."/>
            <person name="Hu Y."/>
            <person name="Li R."/>
            <person name="Zhang F."/>
            <person name="Lei H."/>
            <person name="Li X."/>
            <person name="Hu X."/>
            <person name="Liang C."/>
            <person name="Xu J."/>
            <person name="Wu Z."/>
            <person name="Yu X."/>
        </authorList>
    </citation>
    <scope>NUCLEOTIDE SEQUENCE</scope>
    <source>
        <strain>Henan</strain>
    </source>
</reference>
<proteinExistence type="predicted"/>
<dbReference type="Proteomes" id="UP000008909">
    <property type="component" value="Unassembled WGS sequence"/>
</dbReference>
<name>G7YUT0_CLOSI</name>
<dbReference type="Pfam" id="PF15375">
    <property type="entry name" value="FSAF1"/>
    <property type="match status" value="1"/>
</dbReference>
<reference evidence="2" key="1">
    <citation type="journal article" date="2011" name="Genome Biol.">
        <title>The draft genome of the carcinogenic human liver fluke Clonorchis sinensis.</title>
        <authorList>
            <person name="Wang X."/>
            <person name="Chen W."/>
            <person name="Huang Y."/>
            <person name="Sun J."/>
            <person name="Men J."/>
            <person name="Liu H."/>
            <person name="Luo F."/>
            <person name="Guo L."/>
            <person name="Lv X."/>
            <person name="Deng C."/>
            <person name="Zhou C."/>
            <person name="Fan Y."/>
            <person name="Li X."/>
            <person name="Huang L."/>
            <person name="Hu Y."/>
            <person name="Liang C."/>
            <person name="Hu X."/>
            <person name="Xu J."/>
            <person name="Yu X."/>
        </authorList>
    </citation>
    <scope>NUCLEOTIDE SEQUENCE [LARGE SCALE GENOMIC DNA]</scope>
    <source>
        <strain evidence="2">Henan</strain>
    </source>
</reference>
<feature type="region of interest" description="Disordered" evidence="1">
    <location>
        <begin position="857"/>
        <end position="878"/>
    </location>
</feature>
<sequence>MEISANQNGDDAVKHLIALIGRWAFGRKLLRLKVMWGRNAARYTLQVRSLYQTVRQHHIIDHCLHYGGIGSKKRFVICVLDIFERTLWERFDPQEKLSFQTRKAVFYVHTLKQARQQAAGTRALDFLRTDVCCLSEIGIQEANIVLKRTILLLFSRCAFVLTQRPLYLDMLMWNAFNNCYNCLAGFPTGNATLDSELGTPDGFRNKRMSFVPSSVTELLVQTNSCPLRSKTAPRSESFSSKLTLKKCDSVVGSMESPDVIDADSTELYESQISDVDALSKRISSLDIQSDPQSSSSDSDTTCIGTLDSHEVAQILYTLNLPSLSLTSIQWFIIALRFSGQFVHLVVFDCESSDRYLFRTGLRAIWFPGSPKCKSTETTPDQLVWLSRLLRTTRHSSLARSSMPRDCRFLDLSAPLQRDTSACAVQETELNFKTKLVDECRSVSQQLFIPAEQGAPKLKPRNYSTTEEFLRAGKVRSLPWMEAPLELHILRQLKTSCALINETTAMPLRRPSLESLPDSILRRLASVGLGRTRLTRLAGLYGWQGFSGLLSFKLTNNSDSRDETARPFVTNSLDVLQVLYRFFRHVYDHLSRHLRLHMGEDKIHFKRNTLGSEPFDHSAMTTETKTIAQGKLLAWTAGGNTMLDPAGDRHSQCLDMDRSIELMQKVQRQFQLSTKPVNRIFEVFDLNLLLLTNHVDPELVPAIAFNPTLCSHLFGKNCDTAMYHKHKTIRNPIYCRLILELYRLHPGNSLVTSGLGEQGDSVLHSLIAIIFRKYESCLDAHDHYSNPVIFEESRVTSQGLKACVVPEITNIIELNPIERYGTVQLPGQFAASTRRITNSALREFHWWPSNYVPDSFNAMTKKKPPSKPRVSTNPEQGDEDESIYLKLSDIPYDLMRFNISMKKGADRREARKALLLRMGAAPPKKQFINYKQLMRDKAESKARAALLPVDVCIVEFRSYRSISPSRPLQPLSTNKSL</sequence>
<dbReference type="AlphaFoldDB" id="G7YUT0"/>
<organism evidence="2 3">
    <name type="scientific">Clonorchis sinensis</name>
    <name type="common">Chinese liver fluke</name>
    <dbReference type="NCBI Taxonomy" id="79923"/>
    <lineage>
        <taxon>Eukaryota</taxon>
        <taxon>Metazoa</taxon>
        <taxon>Spiralia</taxon>
        <taxon>Lophotrochozoa</taxon>
        <taxon>Platyhelminthes</taxon>
        <taxon>Trematoda</taxon>
        <taxon>Digenea</taxon>
        <taxon>Opisthorchiida</taxon>
        <taxon>Opisthorchiata</taxon>
        <taxon>Opisthorchiidae</taxon>
        <taxon>Clonorchis</taxon>
    </lineage>
</organism>
<keyword evidence="3" id="KW-1185">Reference proteome</keyword>
<dbReference type="EMBL" id="DF144348">
    <property type="protein sequence ID" value="GAA56710.1"/>
    <property type="molecule type" value="Genomic_DNA"/>
</dbReference>
<evidence type="ECO:0000256" key="1">
    <source>
        <dbReference type="SAM" id="MobiDB-lite"/>
    </source>
</evidence>